<dbReference type="EMBL" id="JANIBC010000011">
    <property type="protein sequence ID" value="MCQ8186043.1"/>
    <property type="molecule type" value="Genomic_DNA"/>
</dbReference>
<dbReference type="InterPro" id="IPR003774">
    <property type="entry name" value="AlgH-like"/>
</dbReference>
<dbReference type="Gene3D" id="3.40.1740.10">
    <property type="entry name" value="VC0467-like"/>
    <property type="match status" value="1"/>
</dbReference>
<comment type="similarity">
    <text evidence="1 2">Belongs to the UPF0301 (AlgH) family.</text>
</comment>
<evidence type="ECO:0000313" key="3">
    <source>
        <dbReference type="EMBL" id="MCQ8186043.1"/>
    </source>
</evidence>
<reference evidence="3" key="1">
    <citation type="submission" date="2022-07" db="EMBL/GenBank/DDBJ databases">
        <title>Parvularcula maris sp. nov., an algicidal bacterium isolated from seawater.</title>
        <authorList>
            <person name="Li F."/>
        </authorList>
    </citation>
    <scope>NUCLEOTIDE SEQUENCE</scope>
    <source>
        <strain evidence="3">BGMRC 0090</strain>
    </source>
</reference>
<name>A0A9X2LAN9_9PROT</name>
<accession>A0A9X2LAN9</accession>
<protein>
    <recommendedName>
        <fullName evidence="2">UPF0301 protein NOG11_11650</fullName>
    </recommendedName>
</protein>
<dbReference type="Proteomes" id="UP001142610">
    <property type="component" value="Unassembled WGS sequence"/>
</dbReference>
<dbReference type="SUPFAM" id="SSF143456">
    <property type="entry name" value="VC0467-like"/>
    <property type="match status" value="1"/>
</dbReference>
<keyword evidence="4" id="KW-1185">Reference proteome</keyword>
<organism evidence="3 4">
    <name type="scientific">Parvularcula maris</name>
    <dbReference type="NCBI Taxonomy" id="2965077"/>
    <lineage>
        <taxon>Bacteria</taxon>
        <taxon>Pseudomonadati</taxon>
        <taxon>Pseudomonadota</taxon>
        <taxon>Alphaproteobacteria</taxon>
        <taxon>Parvularculales</taxon>
        <taxon>Parvularculaceae</taxon>
        <taxon>Parvularcula</taxon>
    </lineage>
</organism>
<dbReference type="HAMAP" id="MF_00758">
    <property type="entry name" value="UPF0301"/>
    <property type="match status" value="1"/>
</dbReference>
<evidence type="ECO:0000256" key="2">
    <source>
        <dbReference type="HAMAP-Rule" id="MF_00758"/>
    </source>
</evidence>
<dbReference type="GO" id="GO:0005829">
    <property type="term" value="C:cytosol"/>
    <property type="evidence" value="ECO:0007669"/>
    <property type="project" value="TreeGrafter"/>
</dbReference>
<gene>
    <name evidence="3" type="ORF">NOG11_11650</name>
</gene>
<evidence type="ECO:0000256" key="1">
    <source>
        <dbReference type="ARBA" id="ARBA00009600"/>
    </source>
</evidence>
<dbReference type="PANTHER" id="PTHR30327">
    <property type="entry name" value="UNCHARACTERIZED PROTEIN YQGE"/>
    <property type="match status" value="1"/>
</dbReference>
<proteinExistence type="inferred from homology"/>
<dbReference type="RefSeq" id="WP_256619938.1">
    <property type="nucleotide sequence ID" value="NZ_JANIBC010000011.1"/>
</dbReference>
<dbReference type="AlphaFoldDB" id="A0A9X2LAN9"/>
<dbReference type="PANTHER" id="PTHR30327:SF1">
    <property type="entry name" value="UPF0301 PROTEIN YQGE"/>
    <property type="match status" value="1"/>
</dbReference>
<comment type="caution">
    <text evidence="3">The sequence shown here is derived from an EMBL/GenBank/DDBJ whole genome shotgun (WGS) entry which is preliminary data.</text>
</comment>
<dbReference type="Pfam" id="PF02622">
    <property type="entry name" value="DUF179"/>
    <property type="match status" value="1"/>
</dbReference>
<evidence type="ECO:0000313" key="4">
    <source>
        <dbReference type="Proteomes" id="UP001142610"/>
    </source>
</evidence>
<sequence length="200" mass="21567">MTHAVPPCFDQSKRLVGRALIAMPHLEDTPFSKTVSLVCSHDDTHAFGVVINKPMAGVMVGEVVAEMGIDADQETQAQPVFFGGPVDLQRGAVLHTLDFLRAETVPVTDKIGLTATKEALQIIASSARAPKKWMLIMGHAGWEGGQLENEIKRNDWLSTSATPELVFGNPTETWGEAMSEIGISDLGMFDANDSPVARPN</sequence>